<evidence type="ECO:0000256" key="2">
    <source>
        <dbReference type="ARBA" id="ARBA00006175"/>
    </source>
</evidence>
<proteinExistence type="inferred from homology"/>
<protein>
    <submittedName>
        <fullName evidence="10">Aquaporin Z</fullName>
    </submittedName>
</protein>
<sequence length="231" mass="23487">MRKPIAEFIGTFTLVLFGCGSAVIAGPQVGATTVGVLGIAFAFGLAIVAMAYAIGPVSGCHVNPAVSLGALIAGRMSVGDFVSYVVAQLAGAIVGALVLFLIMKGKASGWEGGMGTNGWGAGYLGEYNTVSAFLFETVATFIFLVVILGVTHKIALNHFAGLAIGLTLVMIHIVGINVTGVSVNPARSIGPALFVGGQAVAQLWLFIIAPFLGAALAGLLFRSGVLYGRES</sequence>
<dbReference type="GO" id="GO:0015250">
    <property type="term" value="F:water channel activity"/>
    <property type="evidence" value="ECO:0007669"/>
    <property type="project" value="TreeGrafter"/>
</dbReference>
<gene>
    <name evidence="10" type="ORF">SAMN02745157_2094</name>
</gene>
<evidence type="ECO:0000256" key="6">
    <source>
        <dbReference type="ARBA" id="ARBA00022989"/>
    </source>
</evidence>
<feature type="transmembrane region" description="Helical" evidence="9">
    <location>
        <begin position="35"/>
        <end position="54"/>
    </location>
</feature>
<accession>A0A1M5ADQ3</accession>
<evidence type="ECO:0000256" key="3">
    <source>
        <dbReference type="ARBA" id="ARBA00022448"/>
    </source>
</evidence>
<dbReference type="PROSITE" id="PS51257">
    <property type="entry name" value="PROKAR_LIPOPROTEIN"/>
    <property type="match status" value="1"/>
</dbReference>
<evidence type="ECO:0000313" key="11">
    <source>
        <dbReference type="Proteomes" id="UP000184485"/>
    </source>
</evidence>
<organism evidence="10 11">
    <name type="scientific">Kaistia soli DSM 19436</name>
    <dbReference type="NCBI Taxonomy" id="1122133"/>
    <lineage>
        <taxon>Bacteria</taxon>
        <taxon>Pseudomonadati</taxon>
        <taxon>Pseudomonadota</taxon>
        <taxon>Alphaproteobacteria</taxon>
        <taxon>Hyphomicrobiales</taxon>
        <taxon>Kaistiaceae</taxon>
        <taxon>Kaistia</taxon>
    </lineage>
</organism>
<dbReference type="InterPro" id="IPR034294">
    <property type="entry name" value="Aquaporin_transptr"/>
</dbReference>
<evidence type="ECO:0000256" key="4">
    <source>
        <dbReference type="ARBA" id="ARBA00022475"/>
    </source>
</evidence>
<dbReference type="PRINTS" id="PR00783">
    <property type="entry name" value="MINTRINSICP"/>
</dbReference>
<keyword evidence="6 9" id="KW-1133">Transmembrane helix</keyword>
<keyword evidence="5 8" id="KW-0812">Transmembrane</keyword>
<evidence type="ECO:0000256" key="9">
    <source>
        <dbReference type="SAM" id="Phobius"/>
    </source>
</evidence>
<keyword evidence="7 9" id="KW-0472">Membrane</keyword>
<name>A0A1M5ADQ3_9HYPH</name>
<evidence type="ECO:0000256" key="5">
    <source>
        <dbReference type="ARBA" id="ARBA00022692"/>
    </source>
</evidence>
<dbReference type="InterPro" id="IPR000425">
    <property type="entry name" value="MIP"/>
</dbReference>
<dbReference type="InterPro" id="IPR023271">
    <property type="entry name" value="Aquaporin-like"/>
</dbReference>
<evidence type="ECO:0000256" key="8">
    <source>
        <dbReference type="RuleBase" id="RU000477"/>
    </source>
</evidence>
<feature type="transmembrane region" description="Helical" evidence="9">
    <location>
        <begin position="203"/>
        <end position="221"/>
    </location>
</feature>
<reference evidence="10 11" key="1">
    <citation type="submission" date="2016-11" db="EMBL/GenBank/DDBJ databases">
        <authorList>
            <person name="Jaros S."/>
            <person name="Januszkiewicz K."/>
            <person name="Wedrychowicz H."/>
        </authorList>
    </citation>
    <scope>NUCLEOTIDE SEQUENCE [LARGE SCALE GENOMIC DNA]</scope>
    <source>
        <strain evidence="10 11">DSM 19436</strain>
    </source>
</reference>
<dbReference type="SUPFAM" id="SSF81338">
    <property type="entry name" value="Aquaporin-like"/>
    <property type="match status" value="1"/>
</dbReference>
<dbReference type="STRING" id="1122133.SAMN02745157_2094"/>
<dbReference type="PANTHER" id="PTHR19139">
    <property type="entry name" value="AQUAPORIN TRANSPORTER"/>
    <property type="match status" value="1"/>
</dbReference>
<dbReference type="Gene3D" id="1.20.1080.10">
    <property type="entry name" value="Glycerol uptake facilitator protein"/>
    <property type="match status" value="1"/>
</dbReference>
<comment type="similarity">
    <text evidence="2 8">Belongs to the MIP/aquaporin (TC 1.A.8) family.</text>
</comment>
<keyword evidence="3 8" id="KW-0813">Transport</keyword>
<feature type="transmembrane region" description="Helical" evidence="9">
    <location>
        <begin position="162"/>
        <end position="183"/>
    </location>
</feature>
<evidence type="ECO:0000256" key="7">
    <source>
        <dbReference type="ARBA" id="ARBA00023136"/>
    </source>
</evidence>
<dbReference type="Proteomes" id="UP000184485">
    <property type="component" value="Unassembled WGS sequence"/>
</dbReference>
<dbReference type="InterPro" id="IPR022357">
    <property type="entry name" value="MIP_CS"/>
</dbReference>
<keyword evidence="11" id="KW-1185">Reference proteome</keyword>
<dbReference type="AlphaFoldDB" id="A0A1M5ADQ3"/>
<keyword evidence="4" id="KW-1003">Cell membrane</keyword>
<dbReference type="Pfam" id="PF00230">
    <property type="entry name" value="MIP"/>
    <property type="match status" value="1"/>
</dbReference>
<dbReference type="GO" id="GO:0005886">
    <property type="term" value="C:plasma membrane"/>
    <property type="evidence" value="ECO:0007669"/>
    <property type="project" value="UniProtKB-SubCell"/>
</dbReference>
<evidence type="ECO:0000313" key="10">
    <source>
        <dbReference type="EMBL" id="SHF28247.1"/>
    </source>
</evidence>
<dbReference type="OrthoDB" id="9807293at2"/>
<dbReference type="RefSeq" id="WP_073052558.1">
    <property type="nucleotide sequence ID" value="NZ_FQUP01000001.1"/>
</dbReference>
<feature type="transmembrane region" description="Helical" evidence="9">
    <location>
        <begin position="81"/>
        <end position="103"/>
    </location>
</feature>
<feature type="transmembrane region" description="Helical" evidence="9">
    <location>
        <begin position="130"/>
        <end position="150"/>
    </location>
</feature>
<dbReference type="PANTHER" id="PTHR19139:SF199">
    <property type="entry name" value="MIP17260P"/>
    <property type="match status" value="1"/>
</dbReference>
<comment type="subcellular location">
    <subcellularLocation>
        <location evidence="1">Cell membrane</location>
        <topology evidence="1">Multi-pass membrane protein</topology>
    </subcellularLocation>
</comment>
<evidence type="ECO:0000256" key="1">
    <source>
        <dbReference type="ARBA" id="ARBA00004651"/>
    </source>
</evidence>
<dbReference type="EMBL" id="FQUP01000001">
    <property type="protein sequence ID" value="SHF28247.1"/>
    <property type="molecule type" value="Genomic_DNA"/>
</dbReference>
<dbReference type="PROSITE" id="PS00221">
    <property type="entry name" value="MIP"/>
    <property type="match status" value="1"/>
</dbReference>